<protein>
    <submittedName>
        <fullName evidence="1">Uncharacterized protein</fullName>
    </submittedName>
</protein>
<reference evidence="1 2" key="2">
    <citation type="journal article" date="2022" name="Mol. Ecol. Resour.">
        <title>The genomes of chicory, endive, great burdock and yacon provide insights into Asteraceae paleo-polyploidization history and plant inulin production.</title>
        <authorList>
            <person name="Fan W."/>
            <person name="Wang S."/>
            <person name="Wang H."/>
            <person name="Wang A."/>
            <person name="Jiang F."/>
            <person name="Liu H."/>
            <person name="Zhao H."/>
            <person name="Xu D."/>
            <person name="Zhang Y."/>
        </authorList>
    </citation>
    <scope>NUCLEOTIDE SEQUENCE [LARGE SCALE GENOMIC DNA]</scope>
    <source>
        <strain evidence="2">cv. Yunnan</strain>
        <tissue evidence="1">Leaves</tissue>
    </source>
</reference>
<sequence length="97" mass="10788">MLLLVRLVLVGSDSLFCFGFRYSVFPPLVASLSLSRFSSFPFSLALQFFSPVKSPAARNPATNLTVPNSLLPHTEIHTIIRIPRLRNHFAASPHIKP</sequence>
<name>A0ACB9ASH1_9ASTR</name>
<organism evidence="1 2">
    <name type="scientific">Smallanthus sonchifolius</name>
    <dbReference type="NCBI Taxonomy" id="185202"/>
    <lineage>
        <taxon>Eukaryota</taxon>
        <taxon>Viridiplantae</taxon>
        <taxon>Streptophyta</taxon>
        <taxon>Embryophyta</taxon>
        <taxon>Tracheophyta</taxon>
        <taxon>Spermatophyta</taxon>
        <taxon>Magnoliopsida</taxon>
        <taxon>eudicotyledons</taxon>
        <taxon>Gunneridae</taxon>
        <taxon>Pentapetalae</taxon>
        <taxon>asterids</taxon>
        <taxon>campanulids</taxon>
        <taxon>Asterales</taxon>
        <taxon>Asteraceae</taxon>
        <taxon>Asteroideae</taxon>
        <taxon>Heliantheae alliance</taxon>
        <taxon>Millerieae</taxon>
        <taxon>Smallanthus</taxon>
    </lineage>
</organism>
<comment type="caution">
    <text evidence="1">The sequence shown here is derived from an EMBL/GenBank/DDBJ whole genome shotgun (WGS) entry which is preliminary data.</text>
</comment>
<dbReference type="EMBL" id="CM042041">
    <property type="protein sequence ID" value="KAI3713204.1"/>
    <property type="molecule type" value="Genomic_DNA"/>
</dbReference>
<gene>
    <name evidence="1" type="ORF">L1987_71777</name>
</gene>
<evidence type="ECO:0000313" key="2">
    <source>
        <dbReference type="Proteomes" id="UP001056120"/>
    </source>
</evidence>
<dbReference type="Proteomes" id="UP001056120">
    <property type="component" value="Linkage Group LG24"/>
</dbReference>
<keyword evidence="2" id="KW-1185">Reference proteome</keyword>
<proteinExistence type="predicted"/>
<reference evidence="2" key="1">
    <citation type="journal article" date="2022" name="Mol. Ecol. Resour.">
        <title>The genomes of chicory, endive, great burdock and yacon provide insights into Asteraceae palaeo-polyploidization history and plant inulin production.</title>
        <authorList>
            <person name="Fan W."/>
            <person name="Wang S."/>
            <person name="Wang H."/>
            <person name="Wang A."/>
            <person name="Jiang F."/>
            <person name="Liu H."/>
            <person name="Zhao H."/>
            <person name="Xu D."/>
            <person name="Zhang Y."/>
        </authorList>
    </citation>
    <scope>NUCLEOTIDE SEQUENCE [LARGE SCALE GENOMIC DNA]</scope>
    <source>
        <strain evidence="2">cv. Yunnan</strain>
    </source>
</reference>
<evidence type="ECO:0000313" key="1">
    <source>
        <dbReference type="EMBL" id="KAI3713204.1"/>
    </source>
</evidence>
<accession>A0ACB9ASH1</accession>